<evidence type="ECO:0000313" key="3">
    <source>
        <dbReference type="EMBL" id="ADH85780.1"/>
    </source>
</evidence>
<evidence type="ECO:0000256" key="1">
    <source>
        <dbReference type="SAM" id="Coils"/>
    </source>
</evidence>
<dbReference type="HOGENOM" id="CLU_1228283_0_0_7"/>
<feature type="coiled-coil region" evidence="1">
    <location>
        <begin position="97"/>
        <end position="124"/>
    </location>
</feature>
<dbReference type="Proteomes" id="UP000001508">
    <property type="component" value="Chromosome"/>
</dbReference>
<dbReference type="eggNOG" id="COG1413">
    <property type="taxonomic scope" value="Bacteria"/>
</dbReference>
<keyword evidence="1" id="KW-0175">Coiled coil</keyword>
<dbReference type="InParanoid" id="D6Z2K5"/>
<organism evidence="3 4">
    <name type="scientific">Desulfurivibrio alkaliphilus (strain DSM 19089 / UNIQEM U267 / AHT2)</name>
    <dbReference type="NCBI Taxonomy" id="589865"/>
    <lineage>
        <taxon>Bacteria</taxon>
        <taxon>Pseudomonadati</taxon>
        <taxon>Thermodesulfobacteriota</taxon>
        <taxon>Desulfobulbia</taxon>
        <taxon>Desulfobulbales</taxon>
        <taxon>Desulfobulbaceae</taxon>
        <taxon>Desulfurivibrio</taxon>
    </lineage>
</organism>
<reference evidence="4" key="1">
    <citation type="submission" date="2010-02" db="EMBL/GenBank/DDBJ databases">
        <title>Complete sequence of Desulfurivibrio alkaliphilus AHT2.</title>
        <authorList>
            <consortium name="US DOE Joint Genome Institute"/>
            <person name="Pitluck S."/>
            <person name="Chertkov O."/>
            <person name="Detter J.C."/>
            <person name="Han C."/>
            <person name="Tapia R."/>
            <person name="Larimer F."/>
            <person name="Land M."/>
            <person name="Hauser L."/>
            <person name="Kyrpides N."/>
            <person name="Mikhailova N."/>
            <person name="Sorokin D.Y."/>
            <person name="Muyzer G."/>
            <person name="Woyke T."/>
        </authorList>
    </citation>
    <scope>NUCLEOTIDE SEQUENCE [LARGE SCALE GENOMIC DNA]</scope>
    <source>
        <strain evidence="4">DSM 19089 / UNIQEM U267 / AHT2</strain>
    </source>
</reference>
<evidence type="ECO:0000313" key="4">
    <source>
        <dbReference type="Proteomes" id="UP000001508"/>
    </source>
</evidence>
<evidence type="ECO:0000259" key="2">
    <source>
        <dbReference type="Pfam" id="PF13248"/>
    </source>
</evidence>
<dbReference type="RefSeq" id="WP_013163309.1">
    <property type="nucleotide sequence ID" value="NC_014216.1"/>
</dbReference>
<protein>
    <recommendedName>
        <fullName evidence="2">Putative zinc-ribbon domain-containing protein</fullName>
    </recommendedName>
</protein>
<sequence length="220" mass="24707">MIEDRTERCLRLAQEEHYCPHCQQRLSCCQAPPFHVGDGLGWGSDILFICLNDECSLYVRSWQEFEDRYGHAASCRYILCPGNEKGEAMMVGGQQAFKGLEVNVEALQQQNQRHAAEQEAAAKLAGCVEAGDLAPVIHLLTDEHADLATRKQACEALARFQDLSCLDPLRNHKFRNPELEQEVNLAIGTMLKKMYKKECPNCAEIVKSQAPTCKHCGHSF</sequence>
<dbReference type="STRING" id="589865.DaAHT2_1082"/>
<keyword evidence="4" id="KW-1185">Reference proteome</keyword>
<dbReference type="InterPro" id="IPR059113">
    <property type="entry name" value="Znf_ribbon"/>
</dbReference>
<name>D6Z2K5_DESAT</name>
<dbReference type="Pfam" id="PF13248">
    <property type="entry name" value="Zn_ribbon_3"/>
    <property type="match status" value="1"/>
</dbReference>
<gene>
    <name evidence="3" type="ordered locus">DaAHT2_1082</name>
</gene>
<feature type="domain" description="Putative zinc-ribbon" evidence="2">
    <location>
        <begin position="197"/>
        <end position="218"/>
    </location>
</feature>
<dbReference type="EMBL" id="CP001940">
    <property type="protein sequence ID" value="ADH85780.1"/>
    <property type="molecule type" value="Genomic_DNA"/>
</dbReference>
<proteinExistence type="predicted"/>
<dbReference type="AlphaFoldDB" id="D6Z2K5"/>
<accession>D6Z2K5</accession>
<dbReference type="KEGG" id="dak:DaAHT2_1082"/>